<evidence type="ECO:0000313" key="1">
    <source>
        <dbReference type="EMBL" id="MED6130058.1"/>
    </source>
</evidence>
<proteinExistence type="predicted"/>
<dbReference type="EMBL" id="JASCZI010040559">
    <property type="protein sequence ID" value="MED6130058.1"/>
    <property type="molecule type" value="Genomic_DNA"/>
</dbReference>
<dbReference type="Proteomes" id="UP001341840">
    <property type="component" value="Unassembled WGS sequence"/>
</dbReference>
<feature type="non-terminal residue" evidence="1">
    <location>
        <position position="58"/>
    </location>
</feature>
<gene>
    <name evidence="1" type="ORF">PIB30_114342</name>
</gene>
<accession>A0ABU6S2K8</accession>
<reference evidence="1 2" key="1">
    <citation type="journal article" date="2023" name="Plants (Basel)">
        <title>Bridging the Gap: Combining Genomics and Transcriptomics Approaches to Understand Stylosanthes scabra, an Orphan Legume from the Brazilian Caatinga.</title>
        <authorList>
            <person name="Ferreira-Neto J.R.C."/>
            <person name="da Silva M.D."/>
            <person name="Binneck E."/>
            <person name="de Melo N.F."/>
            <person name="da Silva R.H."/>
            <person name="de Melo A.L.T.M."/>
            <person name="Pandolfi V."/>
            <person name="Bustamante F.O."/>
            <person name="Brasileiro-Vidal A.C."/>
            <person name="Benko-Iseppon A.M."/>
        </authorList>
    </citation>
    <scope>NUCLEOTIDE SEQUENCE [LARGE SCALE GENOMIC DNA]</scope>
    <source>
        <tissue evidence="1">Leaves</tissue>
    </source>
</reference>
<name>A0ABU6S2K8_9FABA</name>
<comment type="caution">
    <text evidence="1">The sequence shown here is derived from an EMBL/GenBank/DDBJ whole genome shotgun (WGS) entry which is preliminary data.</text>
</comment>
<sequence>MAQQLSAMNKKLEKLEVSAIGTQSSPLHICGICGGPHESNICSMIQDVQSSAEQVNYV</sequence>
<evidence type="ECO:0000313" key="2">
    <source>
        <dbReference type="Proteomes" id="UP001341840"/>
    </source>
</evidence>
<protein>
    <submittedName>
        <fullName evidence="1">Uncharacterized protein</fullName>
    </submittedName>
</protein>
<organism evidence="1 2">
    <name type="scientific">Stylosanthes scabra</name>
    <dbReference type="NCBI Taxonomy" id="79078"/>
    <lineage>
        <taxon>Eukaryota</taxon>
        <taxon>Viridiplantae</taxon>
        <taxon>Streptophyta</taxon>
        <taxon>Embryophyta</taxon>
        <taxon>Tracheophyta</taxon>
        <taxon>Spermatophyta</taxon>
        <taxon>Magnoliopsida</taxon>
        <taxon>eudicotyledons</taxon>
        <taxon>Gunneridae</taxon>
        <taxon>Pentapetalae</taxon>
        <taxon>rosids</taxon>
        <taxon>fabids</taxon>
        <taxon>Fabales</taxon>
        <taxon>Fabaceae</taxon>
        <taxon>Papilionoideae</taxon>
        <taxon>50 kb inversion clade</taxon>
        <taxon>dalbergioids sensu lato</taxon>
        <taxon>Dalbergieae</taxon>
        <taxon>Pterocarpus clade</taxon>
        <taxon>Stylosanthes</taxon>
    </lineage>
</organism>
<keyword evidence="2" id="KW-1185">Reference proteome</keyword>